<gene>
    <name evidence="1" type="ORF">H1164_03845</name>
</gene>
<accession>A0A7W1X8Q0</accession>
<keyword evidence="2" id="KW-1185">Reference proteome</keyword>
<name>A0A7W1X8Q0_9BACL</name>
<sequence>MTTKPRRNYNTTYRTDLLKAIKKLAVELDKRENELIEEGMELVLEKYAKGADRLDGNEGDNGSS</sequence>
<organism evidence="1 2">
    <name type="scientific">Thermoactinomyces daqus</name>
    <dbReference type="NCBI Taxonomy" id="1329516"/>
    <lineage>
        <taxon>Bacteria</taxon>
        <taxon>Bacillati</taxon>
        <taxon>Bacillota</taxon>
        <taxon>Bacilli</taxon>
        <taxon>Bacillales</taxon>
        <taxon>Thermoactinomycetaceae</taxon>
        <taxon>Thermoactinomyces</taxon>
    </lineage>
</organism>
<dbReference type="EMBL" id="JACEIP010000004">
    <property type="protein sequence ID" value="MBA4542034.1"/>
    <property type="molecule type" value="Genomic_DNA"/>
</dbReference>
<evidence type="ECO:0000313" key="2">
    <source>
        <dbReference type="Proteomes" id="UP000530514"/>
    </source>
</evidence>
<dbReference type="AlphaFoldDB" id="A0A7W1X8Q0"/>
<reference evidence="1 2" key="1">
    <citation type="submission" date="2020-07" db="EMBL/GenBank/DDBJ databases">
        <authorList>
            <person name="Feng H."/>
        </authorList>
    </citation>
    <scope>NUCLEOTIDE SEQUENCE [LARGE SCALE GENOMIC DNA]</scope>
    <source>
        <strain evidence="2">s-11</strain>
    </source>
</reference>
<protein>
    <submittedName>
        <fullName evidence="1">Uncharacterized protein</fullName>
    </submittedName>
</protein>
<dbReference type="RefSeq" id="WP_033099436.1">
    <property type="nucleotide sequence ID" value="NZ_JACEIP010000004.1"/>
</dbReference>
<comment type="caution">
    <text evidence="1">The sequence shown here is derived from an EMBL/GenBank/DDBJ whole genome shotgun (WGS) entry which is preliminary data.</text>
</comment>
<dbReference type="Proteomes" id="UP000530514">
    <property type="component" value="Unassembled WGS sequence"/>
</dbReference>
<proteinExistence type="predicted"/>
<evidence type="ECO:0000313" key="1">
    <source>
        <dbReference type="EMBL" id="MBA4542034.1"/>
    </source>
</evidence>